<feature type="compositionally biased region" description="Basic and acidic residues" evidence="1">
    <location>
        <begin position="1"/>
        <end position="16"/>
    </location>
</feature>
<sequence length="753" mass="79299">MNPLARRELGRGDGPRQVEPLPRGTPTGSACRVEPFDSRGEHEGPDDSTRDEAPPVLGAANLRAKVDDARKLARAFFWRMQLPPLAVGCALCAASISAPVALLARGKVAPMGAVFISLAFWPAGTSILLFACSPPMARTLVLGMQGVAALLTAIFAYPMHGLAVELTRARGEAPCVLRGRSVTCSIVHATICSSLLLIVGSAYLVFSLGACLCVGTRPREILRVSAIANGRAALMYTLALVILVVVGSHHDLKHISPPAERASLIIALCSCFSLAALLLIFQQTHERVQDMIVSRGSRNGQVAANIAALMQGREPAEVHSLAVAHFRAVRAVDVTLDALRASSSARSASATADLRQLTVRATAGRVDAFVSHSWLDNAQAKIEALQAWRAHFVAAHRREPYVWLDKYCIDQDDIEVGLACLPLFLSGCDKLLILAGPTWLSRLWCIVESAPDSVTAPDSGTLPSATRRSSAPRASASGRQISPTLRVARFAASFVAATSSSPAFSARLSSGRRRESMRPYSSRVSPGSADDCESASGSRGVSATFGEQLEHFDVRDASTSLETDYVKLIAVVEATSMSLDGFNKAVRDGLRAATVRTDAMLAAPPPAHATLGALGKAQLPNVSQLGHTWLGAEISAWPRRMSSRGVTPTMARRLALSAPVVLTSASTGASPVPPARCVAAADTPVAQSRVWGAALPRGPRWRGEAAVTPVAPLPFDALAAPSPVASATAPPPPAVPIIALEPIDDARPVVPPR</sequence>
<dbReference type="AlphaFoldDB" id="A0A8J5X4I9"/>
<dbReference type="EMBL" id="JAGTXO010000067">
    <property type="protein sequence ID" value="KAG8457589.1"/>
    <property type="molecule type" value="Genomic_DNA"/>
</dbReference>
<feature type="region of interest" description="Disordered" evidence="1">
    <location>
        <begin position="453"/>
        <end position="479"/>
    </location>
</feature>
<keyword evidence="2" id="KW-1133">Transmembrane helix</keyword>
<proteinExistence type="predicted"/>
<evidence type="ECO:0000313" key="3">
    <source>
        <dbReference type="EMBL" id="KAG8457589.1"/>
    </source>
</evidence>
<accession>A0A8J5X4I9</accession>
<keyword evidence="2" id="KW-0812">Transmembrane</keyword>
<comment type="caution">
    <text evidence="3">The sequence shown here is derived from an EMBL/GenBank/DDBJ whole genome shotgun (WGS) entry which is preliminary data.</text>
</comment>
<evidence type="ECO:0000313" key="4">
    <source>
        <dbReference type="Proteomes" id="UP000751190"/>
    </source>
</evidence>
<feature type="transmembrane region" description="Helical" evidence="2">
    <location>
        <begin position="186"/>
        <end position="212"/>
    </location>
</feature>
<feature type="compositionally biased region" description="Low complexity" evidence="1">
    <location>
        <begin position="464"/>
        <end position="479"/>
    </location>
</feature>
<feature type="transmembrane region" description="Helical" evidence="2">
    <location>
        <begin position="108"/>
        <end position="132"/>
    </location>
</feature>
<name>A0A8J5X4I9_DIALT</name>
<evidence type="ECO:0008006" key="5">
    <source>
        <dbReference type="Google" id="ProtNLM"/>
    </source>
</evidence>
<evidence type="ECO:0000256" key="2">
    <source>
        <dbReference type="SAM" id="Phobius"/>
    </source>
</evidence>
<feature type="region of interest" description="Disordered" evidence="1">
    <location>
        <begin position="1"/>
        <end position="55"/>
    </location>
</feature>
<organism evidence="3 4">
    <name type="scientific">Diacronema lutheri</name>
    <name type="common">Unicellular marine alga</name>
    <name type="synonym">Monochrysis lutheri</name>
    <dbReference type="NCBI Taxonomy" id="2081491"/>
    <lineage>
        <taxon>Eukaryota</taxon>
        <taxon>Haptista</taxon>
        <taxon>Haptophyta</taxon>
        <taxon>Pavlovophyceae</taxon>
        <taxon>Pavlovales</taxon>
        <taxon>Pavlovaceae</taxon>
        <taxon>Diacronema</taxon>
    </lineage>
</organism>
<feature type="transmembrane region" description="Helical" evidence="2">
    <location>
        <begin position="262"/>
        <end position="281"/>
    </location>
</feature>
<feature type="compositionally biased region" description="Basic and acidic residues" evidence="1">
    <location>
        <begin position="34"/>
        <end position="53"/>
    </location>
</feature>
<gene>
    <name evidence="3" type="ORF">KFE25_003743</name>
</gene>
<feature type="transmembrane region" description="Helical" evidence="2">
    <location>
        <begin position="82"/>
        <end position="102"/>
    </location>
</feature>
<evidence type="ECO:0000256" key="1">
    <source>
        <dbReference type="SAM" id="MobiDB-lite"/>
    </source>
</evidence>
<protein>
    <recommendedName>
        <fullName evidence="5">Heterokaryon incompatibility domain-containing protein</fullName>
    </recommendedName>
</protein>
<feature type="region of interest" description="Disordered" evidence="1">
    <location>
        <begin position="515"/>
        <end position="540"/>
    </location>
</feature>
<keyword evidence="4" id="KW-1185">Reference proteome</keyword>
<keyword evidence="2" id="KW-0472">Membrane</keyword>
<dbReference type="Proteomes" id="UP000751190">
    <property type="component" value="Unassembled WGS sequence"/>
</dbReference>
<feature type="transmembrane region" description="Helical" evidence="2">
    <location>
        <begin position="233"/>
        <end position="250"/>
    </location>
</feature>
<reference evidence="3" key="1">
    <citation type="submission" date="2021-05" db="EMBL/GenBank/DDBJ databases">
        <title>The genome of the haptophyte Pavlova lutheri (Diacronema luteri, Pavlovales) - a model for lipid biosynthesis in eukaryotic algae.</title>
        <authorList>
            <person name="Hulatt C.J."/>
            <person name="Posewitz M.C."/>
        </authorList>
    </citation>
    <scope>NUCLEOTIDE SEQUENCE</scope>
    <source>
        <strain evidence="3">NIVA-4/92</strain>
    </source>
</reference>
<feature type="transmembrane region" description="Helical" evidence="2">
    <location>
        <begin position="139"/>
        <end position="157"/>
    </location>
</feature>